<protein>
    <recommendedName>
        <fullName evidence="1">HNH nuclease domain-containing protein</fullName>
    </recommendedName>
</protein>
<dbReference type="SMART" id="SM00507">
    <property type="entry name" value="HNHc"/>
    <property type="match status" value="1"/>
</dbReference>
<comment type="caution">
    <text evidence="2">The sequence shown here is derived from an EMBL/GenBank/DDBJ whole genome shotgun (WGS) entry which is preliminary data.</text>
</comment>
<evidence type="ECO:0000313" key="2">
    <source>
        <dbReference type="EMBL" id="KEQ18610.1"/>
    </source>
</evidence>
<dbReference type="EMBL" id="JOKH01000001">
    <property type="protein sequence ID" value="KEQ18610.1"/>
    <property type="molecule type" value="Genomic_DNA"/>
</dbReference>
<evidence type="ECO:0000259" key="1">
    <source>
        <dbReference type="SMART" id="SM00507"/>
    </source>
</evidence>
<dbReference type="RefSeq" id="WP_034831813.1">
    <property type="nucleotide sequence ID" value="NZ_JOKH01000001.1"/>
</dbReference>
<name>A0A081NJI7_9GAMM</name>
<dbReference type="Proteomes" id="UP000028073">
    <property type="component" value="Unassembled WGS sequence"/>
</dbReference>
<reference evidence="2 3" key="1">
    <citation type="submission" date="2014-06" db="EMBL/GenBank/DDBJ databases">
        <title>Whole Genome Sequences of Three Symbiotic Endozoicomonas Bacteria.</title>
        <authorList>
            <person name="Neave M.J."/>
            <person name="Apprill A."/>
            <person name="Voolstra C.R."/>
        </authorList>
    </citation>
    <scope>NUCLEOTIDE SEQUENCE [LARGE SCALE GENOMIC DNA]</scope>
    <source>
        <strain evidence="2 3">DSM 25634</strain>
    </source>
</reference>
<keyword evidence="3" id="KW-1185">Reference proteome</keyword>
<dbReference type="OrthoDB" id="9815372at2"/>
<dbReference type="InterPro" id="IPR003615">
    <property type="entry name" value="HNH_nuc"/>
</dbReference>
<feature type="domain" description="HNH nuclease" evidence="1">
    <location>
        <begin position="207"/>
        <end position="260"/>
    </location>
</feature>
<dbReference type="CDD" id="cd00085">
    <property type="entry name" value="HNHc"/>
    <property type="match status" value="1"/>
</dbReference>
<dbReference type="STRING" id="1137799.GZ78_00250"/>
<sequence>MKLKIDFSALHRAVAPLKHTVAEFEIISQSDELVSVASELLQGLVLGQDIQLEEIDGSQGILNYNGHQVMLYITDQGDDVEAVLQDGKQGRRIHIAECSTLELMRNAGRFGRYGVISRMDGMFPVSGINPDNGKEVHGESDLGVCKNCLKVLNYKSYEDLPKAAKSEIFINFEYESFFETYSSYFKSLPATSKKQLGAVDYTADWTSISTKFRQNLNYCCEHCGVDMSQYKHLMHVHHINGIKNDNSLENLRGLCADCHKKQPHHGHLHVSRENILLINNLRREQKKFDAFDYDKLDQYADTALGGLISKCRKFRLPTADLGVMVQSGSSVVSIDLAWPRSKVAVLIDSAEQALLESAGWTVFSVGSSMKHFEQFQKGVR</sequence>
<accession>A0A081NJI7</accession>
<gene>
    <name evidence="2" type="ORF">GZ78_00250</name>
</gene>
<evidence type="ECO:0000313" key="3">
    <source>
        <dbReference type="Proteomes" id="UP000028073"/>
    </source>
</evidence>
<dbReference type="eggNOG" id="COG1403">
    <property type="taxonomic scope" value="Bacteria"/>
</dbReference>
<dbReference type="AlphaFoldDB" id="A0A081NJI7"/>
<organism evidence="2 3">
    <name type="scientific">Endozoicomonas numazuensis</name>
    <dbReference type="NCBI Taxonomy" id="1137799"/>
    <lineage>
        <taxon>Bacteria</taxon>
        <taxon>Pseudomonadati</taxon>
        <taxon>Pseudomonadota</taxon>
        <taxon>Gammaproteobacteria</taxon>
        <taxon>Oceanospirillales</taxon>
        <taxon>Endozoicomonadaceae</taxon>
        <taxon>Endozoicomonas</taxon>
    </lineage>
</organism>
<proteinExistence type="predicted"/>